<name>A0A9W7DYZ6_9STRA</name>
<accession>A0A9W7DYZ6</accession>
<feature type="region of interest" description="Disordered" evidence="1">
    <location>
        <begin position="651"/>
        <end position="671"/>
    </location>
</feature>
<comment type="caution">
    <text evidence="2">The sequence shown here is derived from an EMBL/GenBank/DDBJ whole genome shotgun (WGS) entry which is preliminary data.</text>
</comment>
<dbReference type="Proteomes" id="UP001165085">
    <property type="component" value="Unassembled WGS sequence"/>
</dbReference>
<feature type="region of interest" description="Disordered" evidence="1">
    <location>
        <begin position="194"/>
        <end position="218"/>
    </location>
</feature>
<dbReference type="OrthoDB" id="199732at2759"/>
<feature type="compositionally biased region" description="Basic and acidic residues" evidence="1">
    <location>
        <begin position="662"/>
        <end position="671"/>
    </location>
</feature>
<reference evidence="3" key="1">
    <citation type="journal article" date="2023" name="Commun. Biol.">
        <title>Genome analysis of Parmales, the sister group of diatoms, reveals the evolutionary specialization of diatoms from phago-mixotrophs to photoautotrophs.</title>
        <authorList>
            <person name="Ban H."/>
            <person name="Sato S."/>
            <person name="Yoshikawa S."/>
            <person name="Yamada K."/>
            <person name="Nakamura Y."/>
            <person name="Ichinomiya M."/>
            <person name="Sato N."/>
            <person name="Blanc-Mathieu R."/>
            <person name="Endo H."/>
            <person name="Kuwata A."/>
            <person name="Ogata H."/>
        </authorList>
    </citation>
    <scope>NUCLEOTIDE SEQUENCE [LARGE SCALE GENOMIC DNA]</scope>
    <source>
        <strain evidence="3">NIES 3701</strain>
    </source>
</reference>
<evidence type="ECO:0000313" key="2">
    <source>
        <dbReference type="EMBL" id="GMH61759.1"/>
    </source>
</evidence>
<feature type="region of interest" description="Disordered" evidence="1">
    <location>
        <begin position="354"/>
        <end position="381"/>
    </location>
</feature>
<dbReference type="EMBL" id="BRXY01000073">
    <property type="protein sequence ID" value="GMH61759.1"/>
    <property type="molecule type" value="Genomic_DNA"/>
</dbReference>
<sequence>MSSPATPPRPALNLRRATKKQTMDDRISQAHSSIAKYLDGLGVNEQQPPHVICILRFVTGALAANFTLSQLLASGAPEVLFHEKNPHFYFTSLYSAFMLPTAHSDTFQDAATMDEVFRYVCYGKALAAALFSVGFRPLFTAAAFLAGYCFVVMHERALYSDVDFFFLSMIVAFGFIVKSDSVLTMEGIIAADEGGGGRRRRGRGGSSSSSSSSNSSFGSGGSTVWEHALSRCLVVAPCVCQFCWAALATENLAGDKDALFAGLLCLVALPGLPRVRGMEAVANLLATVRLLVFGYLAYAAYDASSMAGFKRTPPIVSYYGFQAVSSLLFFSKSFQCDIAVSIDDTTEDIRDMLPSQSRQATTRLSSQKPIDSKEKKAAGLERGDDSPTYIFLALLAGSFFSLSLAGKVASAWQNRCASATTSPFGAYMQLPPLSDPAALALDTRQRYCEGDMLLRVIQTNYFEFRPLDLYASPLTRQQIEMMSSDASLVLQLAQMSKKSTKGAKEGGVQADFYRSYRGDEEGSGGRKIFYRSSKLIGDLQSTDNFKNDYYDLEGGGWMSPPPDQGTLESVRRSVSDSPTSADRSTCFVIPSGSSVETLMLPSRVLDHSPMAMEFAIHDMCDNSEEVTIVPVVGKVSVEVKESKVAVDVDVEKKKEKKKAKKEKKEQKKKASEVESLVVEEGERAEMVRGKQTSFRVEVGDKRGNGVFCLSHPGCSHGGFHAQLAMLSRDGWDELYPIVGNPAGRQQAMRQTWSIDRATQGSWNVDNMA</sequence>
<evidence type="ECO:0000313" key="3">
    <source>
        <dbReference type="Proteomes" id="UP001165085"/>
    </source>
</evidence>
<protein>
    <submittedName>
        <fullName evidence="2">Uncharacterized protein</fullName>
    </submittedName>
</protein>
<gene>
    <name evidence="2" type="ORF">TrST_g13014</name>
</gene>
<organism evidence="2 3">
    <name type="scientific">Triparma strigata</name>
    <dbReference type="NCBI Taxonomy" id="1606541"/>
    <lineage>
        <taxon>Eukaryota</taxon>
        <taxon>Sar</taxon>
        <taxon>Stramenopiles</taxon>
        <taxon>Ochrophyta</taxon>
        <taxon>Bolidophyceae</taxon>
        <taxon>Parmales</taxon>
        <taxon>Triparmaceae</taxon>
        <taxon>Triparma</taxon>
    </lineage>
</organism>
<proteinExistence type="predicted"/>
<dbReference type="AlphaFoldDB" id="A0A9W7DYZ6"/>
<keyword evidence="3" id="KW-1185">Reference proteome</keyword>
<feature type="compositionally biased region" description="Low complexity" evidence="1">
    <location>
        <begin position="206"/>
        <end position="217"/>
    </location>
</feature>
<feature type="compositionally biased region" description="Basic and acidic residues" evidence="1">
    <location>
        <begin position="370"/>
        <end position="381"/>
    </location>
</feature>
<evidence type="ECO:0000256" key="1">
    <source>
        <dbReference type="SAM" id="MobiDB-lite"/>
    </source>
</evidence>
<feature type="compositionally biased region" description="Polar residues" evidence="1">
    <location>
        <begin position="354"/>
        <end position="369"/>
    </location>
</feature>